<feature type="region of interest" description="Disordered" evidence="1">
    <location>
        <begin position="1"/>
        <end position="26"/>
    </location>
</feature>
<proteinExistence type="predicted"/>
<feature type="transmembrane region" description="Helical" evidence="2">
    <location>
        <begin position="62"/>
        <end position="81"/>
    </location>
</feature>
<dbReference type="RefSeq" id="WP_256131144.1">
    <property type="nucleotide sequence ID" value="NZ_JANFXK010000003.1"/>
</dbReference>
<keyword evidence="4" id="KW-1185">Reference proteome</keyword>
<gene>
    <name evidence="3" type="ORF">NE619_04405</name>
</gene>
<keyword evidence="2" id="KW-0812">Transmembrane</keyword>
<protein>
    <recommendedName>
        <fullName evidence="5">Preprotein translocase subunit SecE</fullName>
    </recommendedName>
</protein>
<keyword evidence="2" id="KW-0472">Membrane</keyword>
<evidence type="ECO:0008006" key="5">
    <source>
        <dbReference type="Google" id="ProtNLM"/>
    </source>
</evidence>
<evidence type="ECO:0000256" key="1">
    <source>
        <dbReference type="SAM" id="MobiDB-lite"/>
    </source>
</evidence>
<dbReference type="EMBL" id="JANFXK010000003">
    <property type="protein sequence ID" value="MCQ4635958.1"/>
    <property type="molecule type" value="Genomic_DNA"/>
</dbReference>
<dbReference type="Proteomes" id="UP001524502">
    <property type="component" value="Unassembled WGS sequence"/>
</dbReference>
<evidence type="ECO:0000256" key="2">
    <source>
        <dbReference type="SAM" id="Phobius"/>
    </source>
</evidence>
<accession>A0ABT1RL93</accession>
<name>A0ABT1RL93_9FIRM</name>
<organism evidence="3 4">
    <name type="scientific">Anaerovorax odorimutans</name>
    <dbReference type="NCBI Taxonomy" id="109327"/>
    <lineage>
        <taxon>Bacteria</taxon>
        <taxon>Bacillati</taxon>
        <taxon>Bacillota</taxon>
        <taxon>Clostridia</taxon>
        <taxon>Peptostreptococcales</taxon>
        <taxon>Anaerovoracaceae</taxon>
        <taxon>Anaerovorax</taxon>
    </lineage>
</organism>
<feature type="transmembrane region" description="Helical" evidence="2">
    <location>
        <begin position="36"/>
        <end position="56"/>
    </location>
</feature>
<keyword evidence="2" id="KW-1133">Transmembrane helix</keyword>
<comment type="caution">
    <text evidence="3">The sequence shown here is derived from an EMBL/GenBank/DDBJ whole genome shotgun (WGS) entry which is preliminary data.</text>
</comment>
<sequence>MIMKEKEPLKSKQHKEQTAQESDAERQQGVAKRASLAIFMLVLLLFAGVLFISYFFELKFGKTAGTVSMILIALIIAGYLYRKEIIEKIKRKK</sequence>
<reference evidence="3 4" key="1">
    <citation type="submission" date="2022-06" db="EMBL/GenBank/DDBJ databases">
        <title>Isolation of gut microbiota from human fecal samples.</title>
        <authorList>
            <person name="Pamer E.G."/>
            <person name="Barat B."/>
            <person name="Waligurski E."/>
            <person name="Medina S."/>
            <person name="Paddock L."/>
            <person name="Mostad J."/>
        </authorList>
    </citation>
    <scope>NUCLEOTIDE SEQUENCE [LARGE SCALE GENOMIC DNA]</scope>
    <source>
        <strain evidence="3 4">SL.3.17</strain>
    </source>
</reference>
<evidence type="ECO:0000313" key="3">
    <source>
        <dbReference type="EMBL" id="MCQ4635958.1"/>
    </source>
</evidence>
<evidence type="ECO:0000313" key="4">
    <source>
        <dbReference type="Proteomes" id="UP001524502"/>
    </source>
</evidence>